<feature type="compositionally biased region" description="Low complexity" evidence="4">
    <location>
        <begin position="15"/>
        <end position="32"/>
    </location>
</feature>
<dbReference type="NCBIfam" id="TIGR03696">
    <property type="entry name" value="Rhs_assc_core"/>
    <property type="match status" value="1"/>
</dbReference>
<dbReference type="SUPFAM" id="SSF69318">
    <property type="entry name" value="Integrin alpha N-terminal domain"/>
    <property type="match status" value="1"/>
</dbReference>
<evidence type="ECO:0000256" key="1">
    <source>
        <dbReference type="ARBA" id="ARBA00004613"/>
    </source>
</evidence>
<dbReference type="GO" id="GO:0005576">
    <property type="term" value="C:extracellular region"/>
    <property type="evidence" value="ECO:0007669"/>
    <property type="project" value="UniProtKB-SubCell"/>
</dbReference>
<evidence type="ECO:0000259" key="6">
    <source>
        <dbReference type="Pfam" id="PF12255"/>
    </source>
</evidence>
<feature type="region of interest" description="Disordered" evidence="4">
    <location>
        <begin position="557"/>
        <end position="576"/>
    </location>
</feature>
<evidence type="ECO:0000256" key="4">
    <source>
        <dbReference type="SAM" id="MobiDB-lite"/>
    </source>
</evidence>
<keyword evidence="9" id="KW-1185">Reference proteome</keyword>
<evidence type="ECO:0000259" key="7">
    <source>
        <dbReference type="Pfam" id="PF12256"/>
    </source>
</evidence>
<accession>A0A9P9K0U9</accession>
<name>A0A9P9K0U9_FUSSL</name>
<evidence type="ECO:0000256" key="3">
    <source>
        <dbReference type="ARBA" id="ARBA00023026"/>
    </source>
</evidence>
<evidence type="ECO:0000313" key="9">
    <source>
        <dbReference type="Proteomes" id="UP000736672"/>
    </source>
</evidence>
<dbReference type="InterPro" id="IPR022045">
    <property type="entry name" value="TcdB_toxin_mid/N"/>
</dbReference>
<keyword evidence="5" id="KW-1133">Transmembrane helix</keyword>
<feature type="compositionally biased region" description="Low complexity" evidence="4">
    <location>
        <begin position="2463"/>
        <end position="2481"/>
    </location>
</feature>
<feature type="region of interest" description="Disordered" evidence="4">
    <location>
        <begin position="2445"/>
        <end position="2499"/>
    </location>
</feature>
<dbReference type="InterPro" id="IPR003284">
    <property type="entry name" value="Sal_SpvB"/>
</dbReference>
<organism evidence="8 9">
    <name type="scientific">Fusarium solani</name>
    <name type="common">Filamentous fungus</name>
    <dbReference type="NCBI Taxonomy" id="169388"/>
    <lineage>
        <taxon>Eukaryota</taxon>
        <taxon>Fungi</taxon>
        <taxon>Dikarya</taxon>
        <taxon>Ascomycota</taxon>
        <taxon>Pezizomycotina</taxon>
        <taxon>Sordariomycetes</taxon>
        <taxon>Hypocreomycetidae</taxon>
        <taxon>Hypocreales</taxon>
        <taxon>Nectriaceae</taxon>
        <taxon>Fusarium</taxon>
        <taxon>Fusarium solani species complex</taxon>
    </lineage>
</organism>
<comment type="caution">
    <text evidence="8">The sequence shown here is derived from an EMBL/GenBank/DDBJ whole genome shotgun (WGS) entry which is preliminary data.</text>
</comment>
<reference evidence="8" key="1">
    <citation type="journal article" date="2021" name="Nat. Commun.">
        <title>Genetic determinants of endophytism in the Arabidopsis root mycobiome.</title>
        <authorList>
            <person name="Mesny F."/>
            <person name="Miyauchi S."/>
            <person name="Thiergart T."/>
            <person name="Pickel B."/>
            <person name="Atanasova L."/>
            <person name="Karlsson M."/>
            <person name="Huettel B."/>
            <person name="Barry K.W."/>
            <person name="Haridas S."/>
            <person name="Chen C."/>
            <person name="Bauer D."/>
            <person name="Andreopoulos W."/>
            <person name="Pangilinan J."/>
            <person name="LaButti K."/>
            <person name="Riley R."/>
            <person name="Lipzen A."/>
            <person name="Clum A."/>
            <person name="Drula E."/>
            <person name="Henrissat B."/>
            <person name="Kohler A."/>
            <person name="Grigoriev I.V."/>
            <person name="Martin F.M."/>
            <person name="Hacquard S."/>
        </authorList>
    </citation>
    <scope>NUCLEOTIDE SEQUENCE</scope>
    <source>
        <strain evidence="8">FSSC 5 MPI-SDFR-AT-0091</strain>
    </source>
</reference>
<evidence type="ECO:0000313" key="8">
    <source>
        <dbReference type="EMBL" id="KAH7244003.1"/>
    </source>
</evidence>
<gene>
    <name evidence="8" type="ORF">B0J15DRAFT_597708</name>
</gene>
<evidence type="ECO:0000256" key="5">
    <source>
        <dbReference type="SAM" id="Phobius"/>
    </source>
</evidence>
<dbReference type="InterPro" id="IPR050708">
    <property type="entry name" value="T6SS_VgrG/RHS"/>
</dbReference>
<keyword evidence="3" id="KW-0843">Virulence</keyword>
<dbReference type="GO" id="GO:0005737">
    <property type="term" value="C:cytoplasm"/>
    <property type="evidence" value="ECO:0007669"/>
    <property type="project" value="InterPro"/>
</dbReference>
<protein>
    <submittedName>
        <fullName evidence="8">Insecticidal toxin complex protein</fullName>
    </submittedName>
</protein>
<dbReference type="InterPro" id="IPR022044">
    <property type="entry name" value="TcdB_toxin_mid/C"/>
</dbReference>
<keyword evidence="2" id="KW-0964">Secreted</keyword>
<dbReference type="Pfam" id="PF12256">
    <property type="entry name" value="TcdB_toxin_midN"/>
    <property type="match status" value="1"/>
</dbReference>
<keyword evidence="5" id="KW-0472">Membrane</keyword>
<dbReference type="EMBL" id="JAGTJS010000018">
    <property type="protein sequence ID" value="KAH7244003.1"/>
    <property type="molecule type" value="Genomic_DNA"/>
</dbReference>
<dbReference type="PANTHER" id="PTHR32305">
    <property type="match status" value="1"/>
</dbReference>
<dbReference type="PRINTS" id="PR01341">
    <property type="entry name" value="SALSPVBPROT"/>
</dbReference>
<dbReference type="InterPro" id="IPR028994">
    <property type="entry name" value="Integrin_alpha_N"/>
</dbReference>
<feature type="domain" description="Insecticide toxin TcdB middle/C-terminal" evidence="6">
    <location>
        <begin position="998"/>
        <end position="1117"/>
    </location>
</feature>
<dbReference type="InterPro" id="IPR022385">
    <property type="entry name" value="Rhs_assc_core"/>
</dbReference>
<feature type="transmembrane region" description="Helical" evidence="5">
    <location>
        <begin position="2707"/>
        <end position="2728"/>
    </location>
</feature>
<comment type="subcellular location">
    <subcellularLocation>
        <location evidence="1">Secreted</location>
    </subcellularLocation>
</comment>
<evidence type="ECO:0000256" key="2">
    <source>
        <dbReference type="ARBA" id="ARBA00022525"/>
    </source>
</evidence>
<dbReference type="PANTHER" id="PTHR32305:SF15">
    <property type="entry name" value="PROTEIN RHSA-RELATED"/>
    <property type="match status" value="1"/>
</dbReference>
<proteinExistence type="predicted"/>
<feature type="transmembrane region" description="Helical" evidence="5">
    <location>
        <begin position="2680"/>
        <end position="2701"/>
    </location>
</feature>
<dbReference type="Proteomes" id="UP000736672">
    <property type="component" value="Unassembled WGS sequence"/>
</dbReference>
<dbReference type="Pfam" id="PF03534">
    <property type="entry name" value="SpvB"/>
    <property type="match status" value="1"/>
</dbReference>
<dbReference type="Gene3D" id="2.180.10.10">
    <property type="entry name" value="RHS repeat-associated core"/>
    <property type="match status" value="1"/>
</dbReference>
<feature type="region of interest" description="Disordered" evidence="4">
    <location>
        <begin position="1"/>
        <end position="52"/>
    </location>
</feature>
<sequence>MASPEAWQAAQSARAGQFTTSQSQQGGATQTQRWHSASLKPGATPRALEPPVLSVPKAGGAISSLGEKFDVSPSLGTCSFSIPLPMTSSARSNIVPDLALNYNSGSGNGPFGYGWSLGIGAITRKTENGIPQYRDDDVFVLSGTEDLVPVLKRDANTSKWVEAGAMPASANGVKYQVRRFCPRTEGSFASIEQWTPNVTGSSGSYWRVLSASNETSFYGLTTDSRIYDPADPSRIFSWLLCEVRDSAGNRVVINYKREDSAGLDLTSLPLNERNRTEVSRTANLYPKSIKYGNRVSTLSTRKRNPDERESPWFFEVVLDYGEHDIVQPSPGDTGEWLMRLDPFSTYRSGFEIRSYRLCQRVLLFHHFPGEQGVGRNCLVKSVDLSYIGDGVVSSASPAGGRRVTLLDRVEVSSYKRSGSGASGYGKKISPPIQFGYSRGVQSLDVRDLDPLDLEDMPMPGSNFQYVFTDLYGDGIPGILFEANAPQVDSSTWMYKRGLGRGKYAVAEYLKNTPYGSLIADDAAGGSGISRLLDINGDGLPEMVRLQGNFTGFSRTKTFEPTGNPPTPPLSDISSLSDSEGPWEPFVEFESAPQIDWVSPHVRFVDLTGDGVPDVLCDDEDGFRWYSGAEEKGFVLGRNEVMLPHDEEDGPRHVLTDTDTKTALFLADMTGDGLSDIVRVRNHDVCYWPNMGYGRFGAKMAMDGLTSFDYEDTWDPSRLRLADIDGTGTTDIIYFGSGDAGGVAAYYNESGNSFSTPLAINSLPAVSNDNMQDIQIADVLGTGTACIAYLTSQSGRRSFQYLDVNGGVKPFLLTSVANNLGSETSIEYTSSAWFCSDDRLAGKPWHTALPFPIHVVSRVTHADRVGRTYFSSRYAYHHGYFDGTARQREVRGFALVEQWDTESFDVLRPDAATTLASDGVGDGAANLTDGASHVPPVHTKTWFHVGAWLGSRGGIDSRFLTGEYWQGPLLPPTVLPGAVSSVDGTPTSHNLSAPEIRDACRALRGSVLRTEVYALDGSDKSANPYIISERRFAVDLMQPGLEGETFAPAIFMPRSIESVTIDLDRAVSFEDARIRHQVALETDYFGNTIRSVDVVYGRRSRFQGDTDQSPNDKLWQQQSFAVLEQCAYTNSVGMDLDVVPSARQLPQAFDEQVSQLHNIERPASGLLFSTDSLKTIVESSLLAPELPFSDVVGSSKPRSSILRRPLARSKTEFRSDDLLSVLPFGTIESLAIISRSYAQLATDELLQKVFVDEALLTAADLQSKLSSNGKALRLSGTPGWWVPSSQAFFAPDGEASELTFARENFFLPHRFVNPFDTDAHRDSARVRYDQYCLLPLETEDSLSNRISAGVRDLGQDSQPLVQSSIDYRVMEPTTVMDANGNMAKIAHDIYGIATVTAIMGKPDMSDPNFDSAEGDSISNVPADADDSIVSDFFSDPTKPGVAHALLGAASSRVVYDQLRYFHSMNPSLPQPRTPQPGVVATISREVHASDGNGLPPPLQIVFSYSDGLSRTIQTKRWTDDGPIDGNGTSSVASPRWITTGWTIFDNKGNQIQKYELFFTPTHGFEFASTKGVTTTTFYDPLSRAVAVLNPDHSWSKVIVSSWSHESWDANDTTGISDPRLDPDVGEFFSRLSKSGGVPGSPSPLFWPTWAAQRLSGDLGLDEQRAAQNTLVHAGTPGVSHTDASGRVFVTSSLNKTQRSDGVLETEQLVVRQHTDIQGNPTKIVNANGSTVQTAVFDMAGRPLKVWNMDNGCRWGLPAIDGQPIAAWNDHGDRFESRYDIARRPTETLLFQGSASTGQVFMRVEYGESVDHPEARNLRGQTAQVYDQAGIAVSEVFDFKGNPTKLYRQLSKEYKAIIDWSATPGPALLQTKYRAESKFDALNRATEVSLYGSTTVKPTYSRAGNIVNISARLGSGAPFKDYVTDAKHNARGQRLQISYGNGTTTTCSYDPLTFRVRNITSIRNRGAFPGDDPNPPQPNWSGKYVQNLSYVYDPAGNICSVLDAAQQRIHFDGARVEASQAFIYDALYRLVEATGREHQSAGYDAFDAMMNHLQHPNNGLAMRRYTETYAYDKASNILSLRHASGGSGGFTRRYHYNEASSIDSSQNCNRLSSVTRGNLIEAYTYDAHGNMASIAHLSLVQWDFADRLKATAKGNVAADSGNVPETTYYTYGASGERGRKVTENFATAGATPTIKSQRIYVGGIEIYEEFPSGVTSIDDSQPRSKRTMLVKLVDGGKRLALIDKDLDSGETSTRYQLTNHLGSVSIELDDASNVASYEEYSPFGSTSYQGLAQLDLPRQRQRYNGKERDEESGLYYNSARYYLPWIGRWASCDKGGLQDGLNLYAYCHNNPVVLTDPGGGKAQAIENGIVTYPLHPKEKFKGESFPEAQRTSRETVVRQANKEGIGVAGAMHWRKNIAVFEHVWKITAEHPADDPNVGFDADEVITVTATPPPDNEDGGGGTGAGTSTAPSPAAAATGPPADGSGKGPEGPKPDSGAPWWLPAAGTVGSNVKGLWDAVQRSIYQAAVKRASRVAQAAVDAAVAAENFVEATEFAKAVSTFRNESREGARRWMFKVGKKFSQWADETKGWEELARKYSFNDVERELLKDAKYAERMAGVAPAVEAGTWAKDIAAAAGRSRGGFLIKAAKWGGPAMLAVGAAGAIWTVADAPPGQQARVAAHEGGALVGGLVGSIAADVLLVGFVVGTGGWAVVVAFAIAAVGGIAGTWLGGMLGDSFASWKGW</sequence>
<dbReference type="OrthoDB" id="5426877at2759"/>
<feature type="domain" description="Insecticide toxin TcdB middle/N-terminal" evidence="7">
    <location>
        <begin position="772"/>
        <end position="901"/>
    </location>
</feature>
<keyword evidence="5" id="KW-0812">Transmembrane</keyword>
<dbReference type="Pfam" id="PF12255">
    <property type="entry name" value="TcdB_toxin_midC"/>
    <property type="match status" value="1"/>
</dbReference>